<comment type="subunit">
    <text evidence="12">Component of the periplasmic nitrate reductase NapAB complex composed of NapA and NapB.</text>
</comment>
<feature type="binding site" description="axial binding residue" evidence="14">
    <location>
        <position position="124"/>
    </location>
    <ligand>
        <name>heme c</name>
        <dbReference type="ChEBI" id="CHEBI:61717"/>
        <label>2</label>
    </ligand>
    <ligandPart>
        <name>Fe</name>
        <dbReference type="ChEBI" id="CHEBI:18248"/>
    </ligandPart>
</feature>
<evidence type="ECO:0000313" key="17">
    <source>
        <dbReference type="Proteomes" id="UP000317355"/>
    </source>
</evidence>
<keyword evidence="6 14" id="KW-0479">Metal-binding</keyword>
<dbReference type="STRING" id="1543721.AAY24_05035"/>
<organism evidence="16 17">
    <name type="scientific">Sedimenticola thiotaurini</name>
    <dbReference type="NCBI Taxonomy" id="1543721"/>
    <lineage>
        <taxon>Bacteria</taxon>
        <taxon>Pseudomonadati</taxon>
        <taxon>Pseudomonadota</taxon>
        <taxon>Gammaproteobacteria</taxon>
        <taxon>Chromatiales</taxon>
        <taxon>Sedimenticolaceae</taxon>
        <taxon>Sedimenticola</taxon>
    </lineage>
</organism>
<evidence type="ECO:0000256" key="14">
    <source>
        <dbReference type="PIRSR" id="PIRSR006105-2"/>
    </source>
</evidence>
<evidence type="ECO:0000256" key="15">
    <source>
        <dbReference type="SAM" id="SignalP"/>
    </source>
</evidence>
<dbReference type="PANTHER" id="PTHR38604:SF1">
    <property type="entry name" value="PERIPLASMIC NITRATE REDUCTASE, ELECTRON TRANSFER SUBUNIT"/>
    <property type="match status" value="1"/>
</dbReference>
<dbReference type="Pfam" id="PF03892">
    <property type="entry name" value="NapB"/>
    <property type="match status" value="1"/>
</dbReference>
<evidence type="ECO:0000256" key="13">
    <source>
        <dbReference type="PIRSR" id="PIRSR006105-1"/>
    </source>
</evidence>
<gene>
    <name evidence="16" type="ORF">FHK82_09110</name>
</gene>
<dbReference type="InterPro" id="IPR005591">
    <property type="entry name" value="NapB"/>
</dbReference>
<accession>A0A558D1T3</accession>
<dbReference type="PIRSF" id="PIRSF006105">
    <property type="entry name" value="NapB"/>
    <property type="match status" value="1"/>
</dbReference>
<evidence type="ECO:0000313" key="16">
    <source>
        <dbReference type="EMBL" id="TVT54970.1"/>
    </source>
</evidence>
<evidence type="ECO:0000256" key="4">
    <source>
        <dbReference type="ARBA" id="ARBA00022448"/>
    </source>
</evidence>
<evidence type="ECO:0000256" key="5">
    <source>
        <dbReference type="ARBA" id="ARBA00022617"/>
    </source>
</evidence>
<comment type="function">
    <text evidence="12">Electron transfer subunit of the periplasmic nitrate reductase complex NapAB.</text>
</comment>
<evidence type="ECO:0000256" key="7">
    <source>
        <dbReference type="ARBA" id="ARBA00022729"/>
    </source>
</evidence>
<dbReference type="PANTHER" id="PTHR38604">
    <property type="entry name" value="PERIPLASMIC NITRATE REDUCTASE, ELECTRON TRANSFER SUBUNIT"/>
    <property type="match status" value="1"/>
</dbReference>
<evidence type="ECO:0000256" key="11">
    <source>
        <dbReference type="ARBA" id="ARBA00031832"/>
    </source>
</evidence>
<dbReference type="GO" id="GO:0042597">
    <property type="term" value="C:periplasmic space"/>
    <property type="evidence" value="ECO:0007669"/>
    <property type="project" value="UniProtKB-SubCell"/>
</dbReference>
<dbReference type="Gene3D" id="1.10.1130.10">
    <property type="entry name" value="Flavocytochrome C3, Chain A"/>
    <property type="match status" value="1"/>
</dbReference>
<comment type="PTM">
    <text evidence="13">Binds 2 heme C groups per subunit.</text>
</comment>
<keyword evidence="5 13" id="KW-0349">Heme</keyword>
<evidence type="ECO:0000256" key="6">
    <source>
        <dbReference type="ARBA" id="ARBA00022723"/>
    </source>
</evidence>
<evidence type="ECO:0000256" key="2">
    <source>
        <dbReference type="ARBA" id="ARBA00007368"/>
    </source>
</evidence>
<feature type="binding site" description="covalent" evidence="13">
    <location>
        <position position="120"/>
    </location>
    <ligand>
        <name>heme c</name>
        <dbReference type="ChEBI" id="CHEBI:61717"/>
        <label>2</label>
    </ligand>
</feature>
<reference evidence="16 17" key="1">
    <citation type="submission" date="2019-07" db="EMBL/GenBank/DDBJ databases">
        <title>The pathways for chlorine oxyanion respiration interact through the shared metabolite chlorate.</title>
        <authorList>
            <person name="Barnum T.P."/>
            <person name="Cheng Y."/>
            <person name="Hill K.A."/>
            <person name="Lucas L.N."/>
            <person name="Carlson H.K."/>
            <person name="Coates J.D."/>
        </authorList>
    </citation>
    <scope>NUCLEOTIDE SEQUENCE [LARGE SCALE GENOMIC DNA]</scope>
    <source>
        <strain evidence="16">BK-3</strain>
    </source>
</reference>
<name>A0A558D1T3_9GAMM</name>
<keyword evidence="10 14" id="KW-0408">Iron</keyword>
<keyword evidence="9 12" id="KW-0249">Electron transport</keyword>
<keyword evidence="8 12" id="KW-0574">Periplasm</keyword>
<dbReference type="EMBL" id="VMRY01000038">
    <property type="protein sequence ID" value="TVT54970.1"/>
    <property type="molecule type" value="Genomic_DNA"/>
</dbReference>
<feature type="binding site" description="axial binding residue" evidence="14">
    <location>
        <position position="84"/>
    </location>
    <ligand>
        <name>heme c</name>
        <dbReference type="ChEBI" id="CHEBI:61717"/>
        <label>1</label>
    </ligand>
    <ligandPart>
        <name>Fe</name>
        <dbReference type="ChEBI" id="CHEBI:18248"/>
    </ligandPart>
</feature>
<sequence>MKKVIVTLLVAMVTLMFTGAAISGVTSLRGDNEVSAPADKAPMRKQVITQGGVERSYKIQPPMIPHKIDKETINLKINTCLKCHSEKTFEEKKAPKAGDSHYIARDGKVLETISTRRYFCNQCHAPQLNANPIVENQFEGAK</sequence>
<dbReference type="GO" id="GO:0046872">
    <property type="term" value="F:metal ion binding"/>
    <property type="evidence" value="ECO:0007669"/>
    <property type="project" value="UniProtKB-KW"/>
</dbReference>
<feature type="binding site" description="axial binding residue" evidence="14">
    <location>
        <position position="101"/>
    </location>
    <ligand>
        <name>heme c</name>
        <dbReference type="ChEBI" id="CHEBI:61717"/>
        <label>2</label>
    </ligand>
    <ligandPart>
        <name>Fe</name>
        <dbReference type="ChEBI" id="CHEBI:18248"/>
    </ligandPart>
</feature>
<feature type="binding site" description="covalent" evidence="13">
    <location>
        <position position="123"/>
    </location>
    <ligand>
        <name>heme c</name>
        <dbReference type="ChEBI" id="CHEBI:61717"/>
        <label>2</label>
    </ligand>
</feature>
<feature type="binding site" description="axial binding residue" evidence="14">
    <location>
        <position position="66"/>
    </location>
    <ligand>
        <name>heme c</name>
        <dbReference type="ChEBI" id="CHEBI:61717"/>
        <label>1</label>
    </ligand>
    <ligandPart>
        <name>Fe</name>
        <dbReference type="ChEBI" id="CHEBI:18248"/>
    </ligandPart>
</feature>
<dbReference type="AlphaFoldDB" id="A0A558D1T3"/>
<evidence type="ECO:0000256" key="12">
    <source>
        <dbReference type="PIRNR" id="PIRNR006105"/>
    </source>
</evidence>
<feature type="signal peptide" evidence="15">
    <location>
        <begin position="1"/>
        <end position="23"/>
    </location>
</feature>
<comment type="subcellular location">
    <subcellularLocation>
        <location evidence="1 12">Periplasm</location>
    </subcellularLocation>
</comment>
<dbReference type="SUPFAM" id="SSF48695">
    <property type="entry name" value="Multiheme cytochromes"/>
    <property type="match status" value="1"/>
</dbReference>
<feature type="binding site" description="covalent" evidence="13">
    <location>
        <position position="80"/>
    </location>
    <ligand>
        <name>heme c</name>
        <dbReference type="ChEBI" id="CHEBI:61717"/>
        <label>1</label>
    </ligand>
</feature>
<proteinExistence type="inferred from homology"/>
<comment type="similarity">
    <text evidence="2 12">Belongs to the NapB family.</text>
</comment>
<keyword evidence="7 15" id="KW-0732">Signal</keyword>
<evidence type="ECO:0000256" key="8">
    <source>
        <dbReference type="ARBA" id="ARBA00022764"/>
    </source>
</evidence>
<dbReference type="GO" id="GO:0009061">
    <property type="term" value="P:anaerobic respiration"/>
    <property type="evidence" value="ECO:0007669"/>
    <property type="project" value="InterPro"/>
</dbReference>
<dbReference type="InterPro" id="IPR036280">
    <property type="entry name" value="Multihaem_cyt_sf"/>
</dbReference>
<dbReference type="Proteomes" id="UP000317355">
    <property type="component" value="Unassembled WGS sequence"/>
</dbReference>
<comment type="caution">
    <text evidence="16">The sequence shown here is derived from an EMBL/GenBank/DDBJ whole genome shotgun (WGS) entry which is preliminary data.</text>
</comment>
<feature type="binding site" description="covalent" evidence="13">
    <location>
        <position position="83"/>
    </location>
    <ligand>
        <name>heme c</name>
        <dbReference type="ChEBI" id="CHEBI:61717"/>
        <label>1</label>
    </ligand>
</feature>
<evidence type="ECO:0000256" key="9">
    <source>
        <dbReference type="ARBA" id="ARBA00022982"/>
    </source>
</evidence>
<evidence type="ECO:0000256" key="3">
    <source>
        <dbReference type="ARBA" id="ARBA00013773"/>
    </source>
</evidence>
<evidence type="ECO:0000256" key="10">
    <source>
        <dbReference type="ARBA" id="ARBA00023004"/>
    </source>
</evidence>
<keyword evidence="4 12" id="KW-0813">Transport</keyword>
<protein>
    <recommendedName>
        <fullName evidence="3 12">Periplasmic nitrate reductase, electron transfer subunit</fullName>
    </recommendedName>
    <alternativeName>
        <fullName evidence="11 12">Diheme cytochrome c NapB</fullName>
    </alternativeName>
</protein>
<feature type="chain" id="PRO_5021894567" description="Periplasmic nitrate reductase, electron transfer subunit" evidence="15">
    <location>
        <begin position="24"/>
        <end position="142"/>
    </location>
</feature>
<evidence type="ECO:0000256" key="1">
    <source>
        <dbReference type="ARBA" id="ARBA00004418"/>
    </source>
</evidence>